<accession>A0AAW0M3E4</accession>
<name>A0AAW0M3E4_QUESU</name>
<protein>
    <submittedName>
        <fullName evidence="1">Uncharacterized protein</fullName>
    </submittedName>
</protein>
<reference evidence="1" key="2">
    <citation type="journal article" date="2018" name="Sci. Data">
        <title>The draft genome sequence of cork oak.</title>
        <authorList>
            <person name="Ramos A.M."/>
            <person name="Usie A."/>
            <person name="Barbosa P."/>
            <person name="Barros P.M."/>
            <person name="Capote T."/>
            <person name="Chaves I."/>
            <person name="Simoes F."/>
            <person name="Abreu I."/>
            <person name="Carrasquinho I."/>
            <person name="Faro C."/>
            <person name="Guimaraes J.B."/>
            <person name="Mendonca D."/>
            <person name="Nobrega F."/>
            <person name="Rodrigues L."/>
            <person name="Saibo N.J.M."/>
            <person name="Varela M.C."/>
            <person name="Egas C."/>
            <person name="Matos J."/>
            <person name="Miguel C.M."/>
            <person name="Oliveira M.M."/>
            <person name="Ricardo C.P."/>
            <person name="Goncalves S."/>
        </authorList>
    </citation>
    <scope>NUCLEOTIDE SEQUENCE [LARGE SCALE GENOMIC DNA]</scope>
    <source>
        <strain evidence="1">HL8</strain>
    </source>
</reference>
<organism evidence="1">
    <name type="scientific">Quercus suber</name>
    <name type="common">Cork oak</name>
    <dbReference type="NCBI Taxonomy" id="58331"/>
    <lineage>
        <taxon>Eukaryota</taxon>
        <taxon>Viridiplantae</taxon>
        <taxon>Streptophyta</taxon>
        <taxon>Embryophyta</taxon>
        <taxon>Tracheophyta</taxon>
        <taxon>Spermatophyta</taxon>
        <taxon>Magnoliopsida</taxon>
        <taxon>eudicotyledons</taxon>
        <taxon>Gunneridae</taxon>
        <taxon>Pentapetalae</taxon>
        <taxon>rosids</taxon>
        <taxon>fabids</taxon>
        <taxon>Fagales</taxon>
        <taxon>Fagaceae</taxon>
        <taxon>Quercus</taxon>
    </lineage>
</organism>
<comment type="caution">
    <text evidence="1">The sequence shown here is derived from an EMBL/GenBank/DDBJ whole genome shotgun (WGS) entry which is preliminary data.</text>
</comment>
<sequence>MPKRDIIDQSIVTYAADGRLHIVFRNPMISGCAQNVISNKYCALHSIVEPCLKESLSMLLKRLITASTWSQSVKKQWLGIIP</sequence>
<reference evidence="1" key="1">
    <citation type="submission" date="2017-12" db="EMBL/GenBank/DDBJ databases">
        <authorList>
            <person name="Barbosa P."/>
            <person name="Usie A."/>
            <person name="Ramos A.M."/>
        </authorList>
    </citation>
    <scope>NUCLEOTIDE SEQUENCE</scope>
    <source>
        <strain evidence="1">HL8</strain>
        <tissue evidence="1">Leaves</tissue>
    </source>
</reference>
<evidence type="ECO:0000313" key="1">
    <source>
        <dbReference type="EMBL" id="KAK7857594.1"/>
    </source>
</evidence>
<reference evidence="1" key="3">
    <citation type="submission" date="2023-07" db="EMBL/GenBank/DDBJ databases">
        <title>An improved reference 1 genome and first organelle genomes of Quercus suber.</title>
        <authorList>
            <consortium name="Genosuber Consortium"/>
            <person name="Usie A."/>
            <person name="Serra O."/>
            <person name="Barros P."/>
        </authorList>
    </citation>
    <scope>NUCLEOTIDE SEQUENCE</scope>
    <source>
        <strain evidence="1">HL8</strain>
        <tissue evidence="1">Leaves</tissue>
    </source>
</reference>
<proteinExistence type="predicted"/>
<dbReference type="EMBL" id="PKMF04000026">
    <property type="protein sequence ID" value="KAK7857594.1"/>
    <property type="molecule type" value="Genomic_DNA"/>
</dbReference>
<dbReference type="AlphaFoldDB" id="A0AAW0M3E4"/>
<gene>
    <name evidence="1" type="ORF">CFP56_017142</name>
</gene>